<feature type="binding site" evidence="2">
    <location>
        <position position="78"/>
    </location>
    <ligand>
        <name>Mg(2+)</name>
        <dbReference type="ChEBI" id="CHEBI:18420"/>
        <label>4</label>
    </ligand>
</feature>
<dbReference type="STRING" id="234267.Acid_0821"/>
<feature type="binding site" evidence="2">
    <location>
        <position position="208"/>
    </location>
    <ligand>
        <name>Mg(2+)</name>
        <dbReference type="ChEBI" id="CHEBI:18420"/>
        <label>3</label>
    </ligand>
</feature>
<dbReference type="Pfam" id="PF00586">
    <property type="entry name" value="AIRS"/>
    <property type="match status" value="1"/>
</dbReference>
<dbReference type="eggNOG" id="COG0611">
    <property type="taxonomic scope" value="Bacteria"/>
</dbReference>
<dbReference type="Pfam" id="PF02769">
    <property type="entry name" value="AIRS_C"/>
    <property type="match status" value="1"/>
</dbReference>
<dbReference type="NCBIfam" id="TIGR01379">
    <property type="entry name" value="thiL"/>
    <property type="match status" value="1"/>
</dbReference>
<feature type="binding site" evidence="2">
    <location>
        <position position="48"/>
    </location>
    <ligand>
        <name>Mg(2+)</name>
        <dbReference type="ChEBI" id="CHEBI:18420"/>
        <label>1</label>
    </ligand>
</feature>
<accession>Q02AU6</accession>
<evidence type="ECO:0000256" key="1">
    <source>
        <dbReference type="ARBA" id="ARBA00022977"/>
    </source>
</evidence>
<comment type="pathway">
    <text evidence="2">Cofactor biosynthesis; thiamine diphosphate biosynthesis; thiamine diphosphate from thiamine phosphate: step 1/1.</text>
</comment>
<reference evidence="5" key="1">
    <citation type="submission" date="2006-10" db="EMBL/GenBank/DDBJ databases">
        <title>Complete sequence of Solibacter usitatus Ellin6076.</title>
        <authorList>
            <consortium name="US DOE Joint Genome Institute"/>
            <person name="Copeland A."/>
            <person name="Lucas S."/>
            <person name="Lapidus A."/>
            <person name="Barry K."/>
            <person name="Detter J.C."/>
            <person name="Glavina del Rio T."/>
            <person name="Hammon N."/>
            <person name="Israni S."/>
            <person name="Dalin E."/>
            <person name="Tice H."/>
            <person name="Pitluck S."/>
            <person name="Thompson L.S."/>
            <person name="Brettin T."/>
            <person name="Bruce D."/>
            <person name="Han C."/>
            <person name="Tapia R."/>
            <person name="Gilna P."/>
            <person name="Schmutz J."/>
            <person name="Larimer F."/>
            <person name="Land M."/>
            <person name="Hauser L."/>
            <person name="Kyrpides N."/>
            <person name="Mikhailova N."/>
            <person name="Janssen P.H."/>
            <person name="Kuske C.R."/>
            <person name="Richardson P."/>
        </authorList>
    </citation>
    <scope>NUCLEOTIDE SEQUENCE</scope>
    <source>
        <strain evidence="5">Ellin6076</strain>
    </source>
</reference>
<dbReference type="KEGG" id="sus:Acid_0821"/>
<dbReference type="GO" id="GO:0009030">
    <property type="term" value="F:thiamine-phosphate kinase activity"/>
    <property type="evidence" value="ECO:0007669"/>
    <property type="project" value="UniProtKB-UniRule"/>
</dbReference>
<organism evidence="5">
    <name type="scientific">Solibacter usitatus (strain Ellin6076)</name>
    <dbReference type="NCBI Taxonomy" id="234267"/>
    <lineage>
        <taxon>Bacteria</taxon>
        <taxon>Pseudomonadati</taxon>
        <taxon>Acidobacteriota</taxon>
        <taxon>Terriglobia</taxon>
        <taxon>Bryobacterales</taxon>
        <taxon>Solibacteraceae</taxon>
        <taxon>Candidatus Solibacter</taxon>
    </lineage>
</organism>
<evidence type="ECO:0000259" key="4">
    <source>
        <dbReference type="Pfam" id="PF02769"/>
    </source>
</evidence>
<feature type="binding site" evidence="2">
    <location>
        <begin position="125"/>
        <end position="126"/>
    </location>
    <ligand>
        <name>ATP</name>
        <dbReference type="ChEBI" id="CHEBI:30616"/>
    </ligand>
</feature>
<evidence type="ECO:0000256" key="2">
    <source>
        <dbReference type="HAMAP-Rule" id="MF_02128"/>
    </source>
</evidence>
<dbReference type="InterPro" id="IPR036676">
    <property type="entry name" value="PurM-like_C_sf"/>
</dbReference>
<proteinExistence type="inferred from homology"/>
<gene>
    <name evidence="2" type="primary">thiL</name>
    <name evidence="5" type="ordered locus">Acid_0821</name>
</gene>
<feature type="binding site" evidence="2">
    <location>
        <position position="49"/>
    </location>
    <ligand>
        <name>Mg(2+)</name>
        <dbReference type="ChEBI" id="CHEBI:18420"/>
        <label>1</label>
    </ligand>
</feature>
<keyword evidence="2" id="KW-0479">Metal-binding</keyword>
<evidence type="ECO:0000259" key="3">
    <source>
        <dbReference type="Pfam" id="PF00586"/>
    </source>
</evidence>
<feature type="binding site" evidence="2">
    <location>
        <position position="298"/>
    </location>
    <ligand>
        <name>substrate</name>
    </ligand>
</feature>
<sequence>MKLPSSEAELIAQIRGRITPAPGVVLGIGDDCAIVRPRGSAEDWLYTTDLLIEGTHFLRATHTAADVGWKALARGLSDIAAMGGTPRFCLLSLALGDWVDARWVDGFYRGLLRLAGRSGATLIGGDVARTAHVTCDIVVAGTVARGKALRRDRARAGDAIYVSGALGGSAHGFATESGKAWSRHKRPEPRLALGRFLREQVGATAAMDLSDGLSLDLRRMCLASRVRAEITAPPVFPGASLEQALHGGEDYELLFTVRAGTRVPPDFEGLALQQIGTMRKGKPGVVVLDGAPLPALGYDHLRSL</sequence>
<evidence type="ECO:0000313" key="5">
    <source>
        <dbReference type="EMBL" id="ABJ81820.1"/>
    </source>
</evidence>
<feature type="binding site" evidence="2">
    <location>
        <position position="78"/>
    </location>
    <ligand>
        <name>Mg(2+)</name>
        <dbReference type="ChEBI" id="CHEBI:18420"/>
        <label>3</label>
    </ligand>
</feature>
<keyword evidence="1 2" id="KW-0784">Thiamine biosynthesis</keyword>
<dbReference type="EMBL" id="CP000473">
    <property type="protein sequence ID" value="ABJ81820.1"/>
    <property type="molecule type" value="Genomic_DNA"/>
</dbReference>
<feature type="binding site" evidence="2">
    <location>
        <position position="211"/>
    </location>
    <ligand>
        <name>Mg(2+)</name>
        <dbReference type="ChEBI" id="CHEBI:18420"/>
        <label>5</label>
    </ligand>
</feature>
<feature type="binding site" evidence="2">
    <location>
        <position position="31"/>
    </location>
    <ligand>
        <name>Mg(2+)</name>
        <dbReference type="ChEBI" id="CHEBI:18420"/>
        <label>3</label>
    </ligand>
</feature>
<comment type="function">
    <text evidence="2">Catalyzes the ATP-dependent phosphorylation of thiamine-monophosphate (TMP) to form thiamine-pyrophosphate (TPP), the active form of vitamin B1.</text>
</comment>
<dbReference type="GO" id="GO:0009229">
    <property type="term" value="P:thiamine diphosphate biosynthetic process"/>
    <property type="evidence" value="ECO:0007669"/>
    <property type="project" value="UniProtKB-UniRule"/>
</dbReference>
<keyword evidence="2 5" id="KW-0418">Kinase</keyword>
<keyword evidence="2" id="KW-0547">Nucleotide-binding</keyword>
<feature type="binding site" evidence="2">
    <location>
        <position position="210"/>
    </location>
    <ligand>
        <name>ATP</name>
        <dbReference type="ChEBI" id="CHEBI:30616"/>
    </ligand>
</feature>
<protein>
    <recommendedName>
        <fullName evidence="2">Thiamine-monophosphate kinase</fullName>
        <shortName evidence="2">TMP kinase</shortName>
        <shortName evidence="2">Thiamine-phosphate kinase</shortName>
        <ecNumber evidence="2">2.7.4.16</ecNumber>
    </recommendedName>
</protein>
<dbReference type="EC" id="2.7.4.16" evidence="2"/>
<dbReference type="FunCoup" id="Q02AU6">
    <property type="interactions" value="421"/>
</dbReference>
<dbReference type="InterPro" id="IPR036921">
    <property type="entry name" value="PurM-like_N_sf"/>
</dbReference>
<feature type="binding site" evidence="2">
    <location>
        <position position="47"/>
    </location>
    <ligand>
        <name>Mg(2+)</name>
        <dbReference type="ChEBI" id="CHEBI:18420"/>
        <label>4</label>
    </ligand>
</feature>
<comment type="catalytic activity">
    <reaction evidence="2">
        <text>thiamine phosphate + ATP = thiamine diphosphate + ADP</text>
        <dbReference type="Rhea" id="RHEA:15913"/>
        <dbReference type="ChEBI" id="CHEBI:30616"/>
        <dbReference type="ChEBI" id="CHEBI:37575"/>
        <dbReference type="ChEBI" id="CHEBI:58937"/>
        <dbReference type="ChEBI" id="CHEBI:456216"/>
        <dbReference type="EC" id="2.7.4.16"/>
    </reaction>
</comment>
<feature type="binding site" evidence="2">
    <location>
        <position position="108"/>
    </location>
    <ligand>
        <name>ATP</name>
        <dbReference type="ChEBI" id="CHEBI:30616"/>
    </ligand>
</feature>
<dbReference type="PIRSF" id="PIRSF005303">
    <property type="entry name" value="Thiam_monoph_kin"/>
    <property type="match status" value="1"/>
</dbReference>
<feature type="domain" description="PurM-like N-terminal" evidence="3">
    <location>
        <begin position="29"/>
        <end position="142"/>
    </location>
</feature>
<comment type="miscellaneous">
    <text evidence="2">Reaction mechanism of ThiL seems to utilize a direct, inline transfer of the gamma-phosphate of ATP to TMP rather than a phosphorylated enzyme intermediate.</text>
</comment>
<dbReference type="Gene3D" id="3.90.650.10">
    <property type="entry name" value="PurM-like C-terminal domain"/>
    <property type="match status" value="1"/>
</dbReference>
<feature type="binding site" evidence="2">
    <location>
        <position position="126"/>
    </location>
    <ligand>
        <name>Mg(2+)</name>
        <dbReference type="ChEBI" id="CHEBI:18420"/>
        <label>1</label>
    </ligand>
</feature>
<feature type="binding site" evidence="2">
    <location>
        <position position="56"/>
    </location>
    <ligand>
        <name>substrate</name>
    </ligand>
</feature>
<dbReference type="PANTHER" id="PTHR30270:SF0">
    <property type="entry name" value="THIAMINE-MONOPHOSPHATE KINASE"/>
    <property type="match status" value="1"/>
</dbReference>
<keyword evidence="2" id="KW-0067">ATP-binding</keyword>
<dbReference type="InParanoid" id="Q02AU6"/>
<comment type="similarity">
    <text evidence="2">Belongs to the thiamine-monophosphate kinase family.</text>
</comment>
<dbReference type="Gene3D" id="3.30.1330.10">
    <property type="entry name" value="PurM-like, N-terminal domain"/>
    <property type="match status" value="1"/>
</dbReference>
<dbReference type="PANTHER" id="PTHR30270">
    <property type="entry name" value="THIAMINE-MONOPHOSPHATE KINASE"/>
    <property type="match status" value="1"/>
</dbReference>
<dbReference type="HOGENOM" id="CLU_046964_1_1_0"/>
<feature type="binding site" evidence="2">
    <location>
        <position position="249"/>
    </location>
    <ligand>
        <name>substrate</name>
    </ligand>
</feature>
<dbReference type="InterPro" id="IPR010918">
    <property type="entry name" value="PurM-like_C_dom"/>
</dbReference>
<dbReference type="SUPFAM" id="SSF55326">
    <property type="entry name" value="PurM N-terminal domain-like"/>
    <property type="match status" value="1"/>
</dbReference>
<feature type="binding site" evidence="2">
    <location>
        <position position="31"/>
    </location>
    <ligand>
        <name>Mg(2+)</name>
        <dbReference type="ChEBI" id="CHEBI:18420"/>
        <label>4</label>
    </ligand>
</feature>
<keyword evidence="2 5" id="KW-0808">Transferase</keyword>
<dbReference type="GO" id="GO:0005524">
    <property type="term" value="F:ATP binding"/>
    <property type="evidence" value="ECO:0007669"/>
    <property type="project" value="UniProtKB-UniRule"/>
</dbReference>
<keyword evidence="2" id="KW-0460">Magnesium</keyword>
<dbReference type="InterPro" id="IPR006283">
    <property type="entry name" value="ThiL-like"/>
</dbReference>
<dbReference type="HAMAP" id="MF_02128">
    <property type="entry name" value="TMP_kinase"/>
    <property type="match status" value="1"/>
</dbReference>
<dbReference type="InterPro" id="IPR016188">
    <property type="entry name" value="PurM-like_N"/>
</dbReference>
<feature type="domain" description="PurM-like C-terminal" evidence="4">
    <location>
        <begin position="155"/>
        <end position="286"/>
    </location>
</feature>
<dbReference type="CDD" id="cd02194">
    <property type="entry name" value="ThiL"/>
    <property type="match status" value="1"/>
</dbReference>
<feature type="binding site" evidence="2">
    <location>
        <position position="151"/>
    </location>
    <ligand>
        <name>ATP</name>
        <dbReference type="ChEBI" id="CHEBI:30616"/>
    </ligand>
</feature>
<feature type="binding site" evidence="2">
    <location>
        <position position="78"/>
    </location>
    <ligand>
        <name>Mg(2+)</name>
        <dbReference type="ChEBI" id="CHEBI:18420"/>
        <label>2</label>
    </ligand>
</feature>
<dbReference type="SUPFAM" id="SSF56042">
    <property type="entry name" value="PurM C-terminal domain-like"/>
    <property type="match status" value="1"/>
</dbReference>
<dbReference type="GO" id="GO:0009228">
    <property type="term" value="P:thiamine biosynthetic process"/>
    <property type="evidence" value="ECO:0007669"/>
    <property type="project" value="UniProtKB-KW"/>
</dbReference>
<feature type="binding site" evidence="2">
    <location>
        <position position="49"/>
    </location>
    <ligand>
        <name>Mg(2+)</name>
        <dbReference type="ChEBI" id="CHEBI:18420"/>
        <label>2</label>
    </ligand>
</feature>
<dbReference type="GO" id="GO:0000287">
    <property type="term" value="F:magnesium ion binding"/>
    <property type="evidence" value="ECO:0007669"/>
    <property type="project" value="UniProtKB-UniRule"/>
</dbReference>
<dbReference type="AlphaFoldDB" id="Q02AU6"/>
<name>Q02AU6_SOLUE</name>
<dbReference type="UniPathway" id="UPA00060">
    <property type="reaction ID" value="UER00142"/>
</dbReference>